<evidence type="ECO:0000259" key="1">
    <source>
        <dbReference type="SMART" id="SM00482"/>
    </source>
</evidence>
<accession>A0A143DDR2</accession>
<dbReference type="GO" id="GO:0003887">
    <property type="term" value="F:DNA-directed DNA polymerase activity"/>
    <property type="evidence" value="ECO:0007669"/>
    <property type="project" value="InterPro"/>
</dbReference>
<gene>
    <name evidence="2" type="ORF">AY555_06430</name>
</gene>
<keyword evidence="3" id="KW-1185">Reference proteome</keyword>
<dbReference type="GeneID" id="53316791"/>
<dbReference type="GO" id="GO:0006260">
    <property type="term" value="P:DNA replication"/>
    <property type="evidence" value="ECO:0007669"/>
    <property type="project" value="InterPro"/>
</dbReference>
<dbReference type="Proteomes" id="UP000076066">
    <property type="component" value="Chromosome"/>
</dbReference>
<dbReference type="InterPro" id="IPR001098">
    <property type="entry name" value="DNA-dir_DNA_pol_A_palm_dom"/>
</dbReference>
<dbReference type="OrthoDB" id="9764911at2"/>
<feature type="domain" description="DNA-directed DNA polymerase family A palm" evidence="1">
    <location>
        <begin position="403"/>
        <end position="727"/>
    </location>
</feature>
<sequence length="762" mass="83887">MTAAKRVELDFETRSPVDLRTRGVYVYAAHPDTEVLMAAYKIDGGPTRRWLRGDPCPLDLRAAIEGGAVVEAHNNTFERLMINMILAPRHGWPHLPLAQCRCTAATAAALSLPRKLGDLGTALGLTVRKDKRGAALIRKFSIPRRPATAGQRGCNAAVDALPDAGTRNARGVPLHWNEPEDHPADFRDFRDYNAADVDSEAEAAGRMVPLSDDELDLWRISERINDRGLRIDVTSCRAALRLAGKARALLDRDMRLATGGYVTTCTQVGRLTEWVKRQGVALPSAAKADLEDVLARDDIPATVRRAVEIRQEAAKTSVSKLKAFLNRASHDGRIRGAFLYHAAGTGRWSSTGAQVHNLPRPRKVFEDAHLDTRVLFQAIRTENPEWLTFLYGDELGKPLHLLSDAIRGFIWAEPGCDILDADYAGIEGAVAAWFCGEDWKVKAMFDLMADPDLPDLYRRAAAGIFNTTTAELTRKDPRRQVGKVSELSLQYQGGPGAFRSMARNYSMKLDPLYAPVWAAAPQHRREAALRRYETVLRQNLPIAGQLTRREFLAAELVKAGWRDTHPAITAAWALLQDGVTEAVANPGTVVTVLKARYLVRNGFLWCQLPSGRCLAYGAPHLRQQVWVRKTGAGVSETMGCTEAGRLEAAGGCVIERAARPAVTVLGVESQSQKLVRYALYGGLLLENVVQAIARDLLAHGIRQAEKAGYPVIGHVHDEILCEVPRGFGDVKTFERLICERPAWAAGLPLSSGGWRGKRFRKD</sequence>
<proteinExistence type="predicted"/>
<organism evidence="2 3">
    <name type="scientific">Haematospirillum jordaniae</name>
    <dbReference type="NCBI Taxonomy" id="1549855"/>
    <lineage>
        <taxon>Bacteria</taxon>
        <taxon>Pseudomonadati</taxon>
        <taxon>Pseudomonadota</taxon>
        <taxon>Alphaproteobacteria</taxon>
        <taxon>Rhodospirillales</taxon>
        <taxon>Novispirillaceae</taxon>
        <taxon>Haematospirillum</taxon>
    </lineage>
</organism>
<dbReference type="EMBL" id="CP014525">
    <property type="protein sequence ID" value="AMW34872.1"/>
    <property type="molecule type" value="Genomic_DNA"/>
</dbReference>
<protein>
    <recommendedName>
        <fullName evidence="1">DNA-directed DNA polymerase family A palm domain-containing protein</fullName>
    </recommendedName>
</protein>
<dbReference type="SMART" id="SM00482">
    <property type="entry name" value="POLAc"/>
    <property type="match status" value="1"/>
</dbReference>
<dbReference type="SUPFAM" id="SSF56672">
    <property type="entry name" value="DNA/RNA polymerases"/>
    <property type="match status" value="1"/>
</dbReference>
<evidence type="ECO:0000313" key="3">
    <source>
        <dbReference type="Proteomes" id="UP000076066"/>
    </source>
</evidence>
<dbReference type="Gene3D" id="3.30.70.370">
    <property type="match status" value="1"/>
</dbReference>
<evidence type="ECO:0000313" key="2">
    <source>
        <dbReference type="EMBL" id="AMW34872.1"/>
    </source>
</evidence>
<name>A0A143DDR2_9PROT</name>
<dbReference type="STRING" id="1549855.AY555_06430"/>
<dbReference type="AlphaFoldDB" id="A0A143DDR2"/>
<dbReference type="GO" id="GO:0003677">
    <property type="term" value="F:DNA binding"/>
    <property type="evidence" value="ECO:0007669"/>
    <property type="project" value="InterPro"/>
</dbReference>
<dbReference type="KEGG" id="hjo:AY555_06430"/>
<dbReference type="Gene3D" id="1.10.150.20">
    <property type="entry name" value="5' to 3' exonuclease, C-terminal subdomain"/>
    <property type="match status" value="1"/>
</dbReference>
<reference evidence="2 3" key="1">
    <citation type="submission" date="2016-02" db="EMBL/GenBank/DDBJ databases">
        <title>Complete Genome of H5569, the type strain of the newly described species Haematospirillium jordaniae.</title>
        <authorList>
            <person name="Nicholson A.C."/>
            <person name="Humrighouse B.W."/>
            <person name="Loparov V."/>
            <person name="McQuiston J.R."/>
        </authorList>
    </citation>
    <scope>NUCLEOTIDE SEQUENCE [LARGE SCALE GENOMIC DNA]</scope>
    <source>
        <strain evidence="2 3">H5569</strain>
    </source>
</reference>
<dbReference type="InterPro" id="IPR043502">
    <property type="entry name" value="DNA/RNA_pol_sf"/>
</dbReference>
<dbReference type="RefSeq" id="WP_066134929.1">
    <property type="nucleotide sequence ID" value="NZ_CP014525.1"/>
</dbReference>